<sequence>MHEMMNSGGMAMWGMGAIWLLVILLLLLGIAALVKYLFSARD</sequence>
<reference evidence="1" key="1">
    <citation type="submission" date="2022-09" db="EMBL/GenBank/DDBJ databases">
        <title>Rhodovastum sp. nov. RN2-1 isolated from soil in Seongnam, South Korea.</title>
        <authorList>
            <person name="Le N.T."/>
        </authorList>
    </citation>
    <scope>NUCLEOTIDE SEQUENCE</scope>
    <source>
        <strain evidence="1">RN2-1</strain>
    </source>
</reference>
<keyword evidence="2" id="KW-1185">Reference proteome</keyword>
<name>A0AA42CG82_9PROT</name>
<dbReference type="RefSeq" id="WP_264716853.1">
    <property type="nucleotide sequence ID" value="NZ_JAPDNT010000059.1"/>
</dbReference>
<organism evidence="1 2">
    <name type="scientific">Limobrevibacterium gyesilva</name>
    <dbReference type="NCBI Taxonomy" id="2991712"/>
    <lineage>
        <taxon>Bacteria</taxon>
        <taxon>Pseudomonadati</taxon>
        <taxon>Pseudomonadota</taxon>
        <taxon>Alphaproteobacteria</taxon>
        <taxon>Acetobacterales</taxon>
        <taxon>Acetobacteraceae</taxon>
        <taxon>Limobrevibacterium</taxon>
    </lineage>
</organism>
<gene>
    <name evidence="1" type="ORF">OL599_25320</name>
</gene>
<proteinExistence type="predicted"/>
<accession>A0AA42CG82</accession>
<comment type="caution">
    <text evidence="1">The sequence shown here is derived from an EMBL/GenBank/DDBJ whole genome shotgun (WGS) entry which is preliminary data.</text>
</comment>
<protein>
    <submittedName>
        <fullName evidence="1">Uncharacterized protein</fullName>
    </submittedName>
</protein>
<dbReference type="EMBL" id="JAPDNT010000059">
    <property type="protein sequence ID" value="MCW3477873.1"/>
    <property type="molecule type" value="Genomic_DNA"/>
</dbReference>
<evidence type="ECO:0000313" key="2">
    <source>
        <dbReference type="Proteomes" id="UP001165679"/>
    </source>
</evidence>
<evidence type="ECO:0000313" key="1">
    <source>
        <dbReference type="EMBL" id="MCW3477873.1"/>
    </source>
</evidence>
<dbReference type="AlphaFoldDB" id="A0AA42CG82"/>
<dbReference type="Proteomes" id="UP001165679">
    <property type="component" value="Unassembled WGS sequence"/>
</dbReference>
<reference evidence="1" key="2">
    <citation type="submission" date="2022-10" db="EMBL/GenBank/DDBJ databases">
        <authorList>
            <person name="Trinh H.N."/>
        </authorList>
    </citation>
    <scope>NUCLEOTIDE SEQUENCE</scope>
    <source>
        <strain evidence="1">RN2-1</strain>
    </source>
</reference>